<dbReference type="InterPro" id="IPR002656">
    <property type="entry name" value="Acyl_transf_3_dom"/>
</dbReference>
<feature type="domain" description="Acyltransferase 3" evidence="3">
    <location>
        <begin position="232"/>
        <end position="426"/>
    </location>
</feature>
<dbReference type="Pfam" id="PF01757">
    <property type="entry name" value="Acyl_transf_3"/>
    <property type="match status" value="1"/>
</dbReference>
<keyword evidence="2" id="KW-0732">Signal</keyword>
<protein>
    <recommendedName>
        <fullName evidence="7">Nose resistant-to-fluoxetine protein N-terminal domain-containing protein</fullName>
    </recommendedName>
</protein>
<reference evidence="5" key="2">
    <citation type="submission" date="2022-10" db="EMBL/GenBank/DDBJ databases">
        <authorList>
            <consortium name="ENA_rothamsted_submissions"/>
            <consortium name="culmorum"/>
            <person name="King R."/>
        </authorList>
    </citation>
    <scope>NUCLEOTIDE SEQUENCE</scope>
</reference>
<keyword evidence="1" id="KW-0812">Transmembrane</keyword>
<gene>
    <name evidence="5" type="ORF">CHIRRI_LOCUS13955</name>
</gene>
<evidence type="ECO:0000256" key="1">
    <source>
        <dbReference type="SAM" id="Phobius"/>
    </source>
</evidence>
<feature type="transmembrane region" description="Helical" evidence="1">
    <location>
        <begin position="239"/>
        <end position="257"/>
    </location>
</feature>
<dbReference type="InterPro" id="IPR052728">
    <property type="entry name" value="O2_lipid_transport_reg"/>
</dbReference>
<accession>A0A9N9S9C1</accession>
<feature type="transmembrane region" description="Helical" evidence="1">
    <location>
        <begin position="191"/>
        <end position="218"/>
    </location>
</feature>
<dbReference type="InterPro" id="IPR006621">
    <property type="entry name" value="Nose-resist-to-fluoxetine_N"/>
</dbReference>
<feature type="chain" id="PRO_5040408791" description="Nose resistant-to-fluoxetine protein N-terminal domain-containing protein" evidence="2">
    <location>
        <begin position="21"/>
        <end position="676"/>
    </location>
</feature>
<dbReference type="Pfam" id="PF20146">
    <property type="entry name" value="NRF"/>
    <property type="match status" value="1"/>
</dbReference>
<evidence type="ECO:0000313" key="6">
    <source>
        <dbReference type="Proteomes" id="UP001153620"/>
    </source>
</evidence>
<dbReference type="AlphaFoldDB" id="A0A9N9S9C1"/>
<keyword evidence="6" id="KW-1185">Reference proteome</keyword>
<evidence type="ECO:0000259" key="4">
    <source>
        <dbReference type="Pfam" id="PF20146"/>
    </source>
</evidence>
<dbReference type="EMBL" id="OU895880">
    <property type="protein sequence ID" value="CAG9811146.1"/>
    <property type="molecule type" value="Genomic_DNA"/>
</dbReference>
<dbReference type="PANTHER" id="PTHR11161">
    <property type="entry name" value="O-ACYLTRANSFERASE"/>
    <property type="match status" value="1"/>
</dbReference>
<dbReference type="Proteomes" id="UP001153620">
    <property type="component" value="Chromosome 4"/>
</dbReference>
<dbReference type="GO" id="GO:0016747">
    <property type="term" value="F:acyltransferase activity, transferring groups other than amino-acyl groups"/>
    <property type="evidence" value="ECO:0007669"/>
    <property type="project" value="InterPro"/>
</dbReference>
<proteinExistence type="predicted"/>
<feature type="transmembrane region" description="Helical" evidence="1">
    <location>
        <begin position="321"/>
        <end position="338"/>
    </location>
</feature>
<evidence type="ECO:0008006" key="7">
    <source>
        <dbReference type="Google" id="ProtNLM"/>
    </source>
</evidence>
<reference evidence="5" key="1">
    <citation type="submission" date="2022-01" db="EMBL/GenBank/DDBJ databases">
        <authorList>
            <person name="King R."/>
        </authorList>
    </citation>
    <scope>NUCLEOTIDE SEQUENCE</scope>
</reference>
<name>A0A9N9S9C1_9DIPT</name>
<dbReference type="OrthoDB" id="10636160at2759"/>
<feature type="domain" description="Nose resistant-to-fluoxetine protein N-terminal" evidence="4">
    <location>
        <begin position="56"/>
        <end position="146"/>
    </location>
</feature>
<evidence type="ECO:0000259" key="3">
    <source>
        <dbReference type="Pfam" id="PF01757"/>
    </source>
</evidence>
<evidence type="ECO:0000256" key="2">
    <source>
        <dbReference type="SAM" id="SignalP"/>
    </source>
</evidence>
<keyword evidence="1" id="KW-0472">Membrane</keyword>
<evidence type="ECO:0000313" key="5">
    <source>
        <dbReference type="EMBL" id="CAG9811146.1"/>
    </source>
</evidence>
<feature type="signal peptide" evidence="2">
    <location>
        <begin position="1"/>
        <end position="20"/>
    </location>
</feature>
<dbReference type="PANTHER" id="PTHR11161:SF0">
    <property type="entry name" value="O-ACYLTRANSFERASE LIKE PROTEIN"/>
    <property type="match status" value="1"/>
</dbReference>
<feature type="transmembrane region" description="Helical" evidence="1">
    <location>
        <begin position="374"/>
        <end position="396"/>
    </location>
</feature>
<feature type="transmembrane region" description="Helical" evidence="1">
    <location>
        <begin position="277"/>
        <end position="300"/>
    </location>
</feature>
<organism evidence="5 6">
    <name type="scientific">Chironomus riparius</name>
    <dbReference type="NCBI Taxonomy" id="315576"/>
    <lineage>
        <taxon>Eukaryota</taxon>
        <taxon>Metazoa</taxon>
        <taxon>Ecdysozoa</taxon>
        <taxon>Arthropoda</taxon>
        <taxon>Hexapoda</taxon>
        <taxon>Insecta</taxon>
        <taxon>Pterygota</taxon>
        <taxon>Neoptera</taxon>
        <taxon>Endopterygota</taxon>
        <taxon>Diptera</taxon>
        <taxon>Nematocera</taxon>
        <taxon>Chironomoidea</taxon>
        <taxon>Chironomidae</taxon>
        <taxon>Chironominae</taxon>
        <taxon>Chironomus</taxon>
    </lineage>
</organism>
<sequence length="676" mass="77682">MLNICVALLIVLSSISYCNTAIYNKYADMINENYTKVGRDCVQSYELNFYKNATKFNLFSAWSSFNFSYKYGNSHDFGNILVCKNVDVKELSTQYCLVQYFSSDMIFPVPPKLSAYQNIWTNLDASFLGAVCVPSSCSVGDVKNVLESMFVDRNLTFGDKIDCKKEFNKKSEDVIENLAISMLNWLNLKRVVLFAGILLVSIILSFLKIENLSVLFIVKDLFNCNTKTSSTAYLNGLKAITTILIILYHCLITRIIFPFKGGENLQELLTGAFYLPIQTVGSLMEIFFIIGGILTAKTLSKEFDKDNNKFLLILMFYIKRLSRLVPVTALIIVLTLTSNSENLVPYSFGIEKENCKKFWWMALSFNFMDVTKIYAGYIWFVSVYLQLTLMAPFVFWSTKQEKFGYGIKYFVLLASTVIRFNHTFDGYYDMLFSDQGFDLLNLINSCHHSDGKFKKILSSKFWTPISKMSLSIYLMSAYIQFTIYERQLEPLEVKNELHFYCHYHYKSECTSSNKTLKIKKCRTSPIARYNSMLIFEAEVTKKVNHAFLDLQLLYKSPNSRNYNQVFNFKNIKLCEVVVNPLLHFSNFFVECKKNYPNLCRECPVLPGPVALNYTESMADGGCPKVANSNKPTLQSGGWFPDGDYKTSIKIYSKDDPEGLQIYYYFKIKNGDNKSGF</sequence>
<keyword evidence="1" id="KW-1133">Transmembrane helix</keyword>